<dbReference type="SUPFAM" id="SSF55781">
    <property type="entry name" value="GAF domain-like"/>
    <property type="match status" value="1"/>
</dbReference>
<evidence type="ECO:0000313" key="6">
    <source>
        <dbReference type="EMBL" id="NYE48389.1"/>
    </source>
</evidence>
<dbReference type="SUPFAM" id="SSF46785">
    <property type="entry name" value="Winged helix' DNA-binding domain"/>
    <property type="match status" value="1"/>
</dbReference>
<dbReference type="InterPro" id="IPR050707">
    <property type="entry name" value="HTH_MetabolicPath_Reg"/>
</dbReference>
<dbReference type="Pfam" id="PF09339">
    <property type="entry name" value="HTH_IclR"/>
    <property type="match status" value="1"/>
</dbReference>
<evidence type="ECO:0000259" key="4">
    <source>
        <dbReference type="PROSITE" id="PS51077"/>
    </source>
</evidence>
<accession>A0A852TWK2</accession>
<organism evidence="6 7">
    <name type="scientific">Spinactinospora alkalitolerans</name>
    <dbReference type="NCBI Taxonomy" id="687207"/>
    <lineage>
        <taxon>Bacteria</taxon>
        <taxon>Bacillati</taxon>
        <taxon>Actinomycetota</taxon>
        <taxon>Actinomycetes</taxon>
        <taxon>Streptosporangiales</taxon>
        <taxon>Nocardiopsidaceae</taxon>
        <taxon>Spinactinospora</taxon>
    </lineage>
</organism>
<feature type="domain" description="HTH iclR-type" evidence="4">
    <location>
        <begin position="1"/>
        <end position="54"/>
    </location>
</feature>
<dbReference type="PANTHER" id="PTHR30136:SF24">
    <property type="entry name" value="HTH-TYPE TRANSCRIPTIONAL REPRESSOR ALLR"/>
    <property type="match status" value="1"/>
</dbReference>
<dbReference type="PANTHER" id="PTHR30136">
    <property type="entry name" value="HELIX-TURN-HELIX TRANSCRIPTIONAL REGULATOR, ICLR FAMILY"/>
    <property type="match status" value="1"/>
</dbReference>
<dbReference type="Gene3D" id="3.30.450.40">
    <property type="match status" value="1"/>
</dbReference>
<feature type="domain" description="IclR-ED" evidence="5">
    <location>
        <begin position="55"/>
        <end position="237"/>
    </location>
</feature>
<dbReference type="GO" id="GO:0045892">
    <property type="term" value="P:negative regulation of DNA-templated transcription"/>
    <property type="evidence" value="ECO:0007669"/>
    <property type="project" value="TreeGrafter"/>
</dbReference>
<dbReference type="InterPro" id="IPR036390">
    <property type="entry name" value="WH_DNA-bd_sf"/>
</dbReference>
<dbReference type="InterPro" id="IPR029016">
    <property type="entry name" value="GAF-like_dom_sf"/>
</dbReference>
<sequence length="241" mass="26192">MLNTLAEHPAGLTLATLTENLGMPKPTVHRLVSALSDAELTRLDAESGRYRIARGALTLASAFLEGIDVREACLPALRDLSESCGETCHLGIREDLRIIYIEKREAKWPVRMYSRIGNSNPLHCTGIGKAVLAWSADSLVAEVVRAGLHPRTPATIIDPAALRAELAAIRERGWAVDDVENEVSIRCVAAPVFDWEGNPVAAFSVAGPEFRMTDDALARFGPLVRHAGLAASQKLGWRPQR</sequence>
<dbReference type="Pfam" id="PF01614">
    <property type="entry name" value="IclR_C"/>
    <property type="match status" value="1"/>
</dbReference>
<keyword evidence="3" id="KW-0804">Transcription</keyword>
<reference evidence="6 7" key="1">
    <citation type="submission" date="2020-07" db="EMBL/GenBank/DDBJ databases">
        <title>Sequencing the genomes of 1000 actinobacteria strains.</title>
        <authorList>
            <person name="Klenk H.-P."/>
        </authorList>
    </citation>
    <scope>NUCLEOTIDE SEQUENCE [LARGE SCALE GENOMIC DNA]</scope>
    <source>
        <strain evidence="6 7">CXB654</strain>
    </source>
</reference>
<dbReference type="InterPro" id="IPR005471">
    <property type="entry name" value="Tscrpt_reg_IclR_N"/>
</dbReference>
<dbReference type="AlphaFoldDB" id="A0A852TWK2"/>
<dbReference type="Gene3D" id="1.10.10.10">
    <property type="entry name" value="Winged helix-like DNA-binding domain superfamily/Winged helix DNA-binding domain"/>
    <property type="match status" value="1"/>
</dbReference>
<dbReference type="PROSITE" id="PS51078">
    <property type="entry name" value="ICLR_ED"/>
    <property type="match status" value="1"/>
</dbReference>
<name>A0A852TWK2_9ACTN</name>
<keyword evidence="1" id="KW-0805">Transcription regulation</keyword>
<evidence type="ECO:0000256" key="3">
    <source>
        <dbReference type="ARBA" id="ARBA00023163"/>
    </source>
</evidence>
<keyword evidence="7" id="KW-1185">Reference proteome</keyword>
<evidence type="ECO:0000256" key="2">
    <source>
        <dbReference type="ARBA" id="ARBA00023125"/>
    </source>
</evidence>
<dbReference type="InterPro" id="IPR036388">
    <property type="entry name" value="WH-like_DNA-bd_sf"/>
</dbReference>
<dbReference type="Proteomes" id="UP000589036">
    <property type="component" value="Unassembled WGS sequence"/>
</dbReference>
<protein>
    <submittedName>
        <fullName evidence="6">DNA-binding IclR family transcriptional regulator</fullName>
    </submittedName>
</protein>
<comment type="caution">
    <text evidence="6">The sequence shown here is derived from an EMBL/GenBank/DDBJ whole genome shotgun (WGS) entry which is preliminary data.</text>
</comment>
<keyword evidence="2 6" id="KW-0238">DNA-binding</keyword>
<dbReference type="PROSITE" id="PS51077">
    <property type="entry name" value="HTH_ICLR"/>
    <property type="match status" value="1"/>
</dbReference>
<dbReference type="GO" id="GO:0003700">
    <property type="term" value="F:DNA-binding transcription factor activity"/>
    <property type="evidence" value="ECO:0007669"/>
    <property type="project" value="TreeGrafter"/>
</dbReference>
<evidence type="ECO:0000256" key="1">
    <source>
        <dbReference type="ARBA" id="ARBA00023015"/>
    </source>
</evidence>
<dbReference type="SMART" id="SM00346">
    <property type="entry name" value="HTH_ICLR"/>
    <property type="match status" value="1"/>
</dbReference>
<proteinExistence type="predicted"/>
<dbReference type="EMBL" id="JACCCC010000001">
    <property type="protein sequence ID" value="NYE48389.1"/>
    <property type="molecule type" value="Genomic_DNA"/>
</dbReference>
<evidence type="ECO:0000259" key="5">
    <source>
        <dbReference type="PROSITE" id="PS51078"/>
    </source>
</evidence>
<dbReference type="GO" id="GO:0003677">
    <property type="term" value="F:DNA binding"/>
    <property type="evidence" value="ECO:0007669"/>
    <property type="project" value="UniProtKB-KW"/>
</dbReference>
<gene>
    <name evidence="6" type="ORF">HDA32_003509</name>
</gene>
<evidence type="ECO:0000313" key="7">
    <source>
        <dbReference type="Proteomes" id="UP000589036"/>
    </source>
</evidence>
<dbReference type="InterPro" id="IPR014757">
    <property type="entry name" value="Tscrpt_reg_IclR_C"/>
</dbReference>